<dbReference type="PANTHER" id="PTHR12963">
    <property type="entry name" value="THYROID RECEPTOR INTERACTING PROTEIN RELATED"/>
    <property type="match status" value="1"/>
</dbReference>
<dbReference type="AlphaFoldDB" id="A0A7M7M489"/>
<dbReference type="GeneID" id="111244607"/>
<dbReference type="GO" id="GO:0180022">
    <property type="term" value="C:RQC-trigger complex"/>
    <property type="evidence" value="ECO:0007669"/>
    <property type="project" value="InterPro"/>
</dbReference>
<dbReference type="GO" id="GO:0072344">
    <property type="term" value="P:rescue of stalled ribosome"/>
    <property type="evidence" value="ECO:0007669"/>
    <property type="project" value="InterPro"/>
</dbReference>
<dbReference type="Proteomes" id="UP000594260">
    <property type="component" value="Unplaced"/>
</dbReference>
<dbReference type="InterPro" id="IPR007374">
    <property type="entry name" value="ASCH_domain"/>
</dbReference>
<dbReference type="KEGG" id="vde:111244607"/>
<dbReference type="OrthoDB" id="338816at2759"/>
<feature type="domain" description="ASCH" evidence="1">
    <location>
        <begin position="276"/>
        <end position="366"/>
    </location>
</feature>
<organism evidence="4 5">
    <name type="scientific">Varroa destructor</name>
    <name type="common">Honeybee mite</name>
    <dbReference type="NCBI Taxonomy" id="109461"/>
    <lineage>
        <taxon>Eukaryota</taxon>
        <taxon>Metazoa</taxon>
        <taxon>Ecdysozoa</taxon>
        <taxon>Arthropoda</taxon>
        <taxon>Chelicerata</taxon>
        <taxon>Arachnida</taxon>
        <taxon>Acari</taxon>
        <taxon>Parasitiformes</taxon>
        <taxon>Mesostigmata</taxon>
        <taxon>Gamasina</taxon>
        <taxon>Dermanyssoidea</taxon>
        <taxon>Varroidae</taxon>
        <taxon>Varroa</taxon>
    </lineage>
</organism>
<feature type="domain" description="TRIP4/RQT4 C2HC5-type zinc finger" evidence="2">
    <location>
        <begin position="56"/>
        <end position="101"/>
    </location>
</feature>
<sequence length="421" mass="47815">MFNKKEATAGTTSKCQIRKEDEVKNVTNSTRKSKKFVNLFSDEGKQRQTILLSGRHPCHCLASRHQLVNNCVCCGRIVCSQEGSGSCFTCGALVVTPRETELLSKNSRRATQLRQKLEEQDALAAAVAHKNRLLDYDRTCAKRTVVIDDDRDYFSSDNKWLTQKEIKTLKEVEDKRDKAKSLRGAQTRMDIDFAGKKVVVKNEEASELYLHDTTEVINEAVDNLPSYISSQELIDLEFIPTGDVLSAFTARMTESMQTVRLQDSHLMEISDEGMCLSINQPYASLLLAGIKRHEGRQWYHAHRGRLWIHATAKYVEFAEIEKVLSTYYQLVSPEVAAQTPKQFPNGVLLGCVDVIDCLPQWKYRKNFPEGEISDAFVFICENPQPLKTPFPMRGKPKIYKLEPRLHHAARKQVMCIPGNTP</sequence>
<dbReference type="FunFam" id="2.30.130.30:FF:000006">
    <property type="entry name" value="Putative_zinc_finger_motif_-_C2HC5-type /ASCH_domain_containing_protein_-_putative"/>
    <property type="match status" value="1"/>
</dbReference>
<evidence type="ECO:0008006" key="6">
    <source>
        <dbReference type="Google" id="ProtNLM"/>
    </source>
</evidence>
<protein>
    <recommendedName>
        <fullName evidence="6">Activating signal cointegrator 1</fullName>
    </recommendedName>
</protein>
<dbReference type="InterPro" id="IPR056993">
    <property type="entry name" value="TRIP4_3rd_dom"/>
</dbReference>
<evidence type="ECO:0000313" key="5">
    <source>
        <dbReference type="Proteomes" id="UP000594260"/>
    </source>
</evidence>
<dbReference type="FunCoup" id="A0A7M7M489">
    <property type="interactions" value="949"/>
</dbReference>
<dbReference type="PANTHER" id="PTHR12963:SF4">
    <property type="entry name" value="ACTIVATING SIGNAL COINTEGRATOR 1"/>
    <property type="match status" value="1"/>
</dbReference>
<dbReference type="InterPro" id="IPR039128">
    <property type="entry name" value="TRIP4-like"/>
</dbReference>
<name>A0A7M7M489_VARDE</name>
<evidence type="ECO:0000259" key="3">
    <source>
        <dbReference type="Pfam" id="PF23134"/>
    </source>
</evidence>
<evidence type="ECO:0000259" key="1">
    <source>
        <dbReference type="Pfam" id="PF04266"/>
    </source>
</evidence>
<dbReference type="Gene3D" id="2.30.130.30">
    <property type="entry name" value="Hypothetical protein"/>
    <property type="match status" value="1"/>
</dbReference>
<dbReference type="GO" id="GO:0008270">
    <property type="term" value="F:zinc ion binding"/>
    <property type="evidence" value="ECO:0007669"/>
    <property type="project" value="InterPro"/>
</dbReference>
<proteinExistence type="predicted"/>
<dbReference type="Pfam" id="PF04266">
    <property type="entry name" value="ASCH"/>
    <property type="match status" value="1"/>
</dbReference>
<dbReference type="InParanoid" id="A0A7M7M489"/>
<dbReference type="Pfam" id="PF23134">
    <property type="entry name" value="TRIP4_3rd"/>
    <property type="match status" value="1"/>
</dbReference>
<evidence type="ECO:0000313" key="4">
    <source>
        <dbReference type="EnsemblMetazoa" id="XP_022647601"/>
    </source>
</evidence>
<reference evidence="4" key="1">
    <citation type="submission" date="2021-01" db="UniProtKB">
        <authorList>
            <consortium name="EnsemblMetazoa"/>
        </authorList>
    </citation>
    <scope>IDENTIFICATION</scope>
</reference>
<dbReference type="OMA" id="CGDPVHT"/>
<dbReference type="EnsemblMetazoa" id="XM_022791866">
    <property type="protein sequence ID" value="XP_022647601"/>
    <property type="gene ID" value="LOC111244607"/>
</dbReference>
<dbReference type="Pfam" id="PF06221">
    <property type="entry name" value="zf-C2HC5"/>
    <property type="match status" value="1"/>
</dbReference>
<dbReference type="InterPro" id="IPR009349">
    <property type="entry name" value="TRIP4/RQT4_C2HC5_Znf"/>
</dbReference>
<accession>A0A7M7M489</accession>
<dbReference type="RefSeq" id="XP_022647601.1">
    <property type="nucleotide sequence ID" value="XM_022791866.1"/>
</dbReference>
<keyword evidence="5" id="KW-1185">Reference proteome</keyword>
<dbReference type="GO" id="GO:0005634">
    <property type="term" value="C:nucleus"/>
    <property type="evidence" value="ECO:0007669"/>
    <property type="project" value="InterPro"/>
</dbReference>
<evidence type="ECO:0000259" key="2">
    <source>
        <dbReference type="Pfam" id="PF06221"/>
    </source>
</evidence>
<dbReference type="SUPFAM" id="SSF88697">
    <property type="entry name" value="PUA domain-like"/>
    <property type="match status" value="1"/>
</dbReference>
<dbReference type="CDD" id="cd06554">
    <property type="entry name" value="ASCH_ASC-1_like"/>
    <property type="match status" value="1"/>
</dbReference>
<feature type="domain" description="Activating signal cointegrator 1 third" evidence="3">
    <location>
        <begin position="149"/>
        <end position="199"/>
    </location>
</feature>
<dbReference type="InterPro" id="IPR015947">
    <property type="entry name" value="PUA-like_sf"/>
</dbReference>